<evidence type="ECO:0000313" key="2">
    <source>
        <dbReference type="Proteomes" id="UP001186974"/>
    </source>
</evidence>
<accession>A0ACC3DBZ0</accession>
<comment type="caution">
    <text evidence="1">The sequence shown here is derived from an EMBL/GenBank/DDBJ whole genome shotgun (WGS) entry which is preliminary data.</text>
</comment>
<proteinExistence type="predicted"/>
<dbReference type="EMBL" id="JAWDJW010006417">
    <property type="protein sequence ID" value="KAK3064830.1"/>
    <property type="molecule type" value="Genomic_DNA"/>
</dbReference>
<sequence>MEPPSLVPNILDPTAPNAQDVCPGYKASNLENTASGFTADLTLAGPACNVYGNDIADLALTVEYQTKNRLSVKILPKYIVPSNYTEYILDGSLTPEPTADGSTTAEDSDLTFTWTNTPSFQFKVTRTSDGEELWNTYGCVIVFEDQFLEMPTSMVPNYNVYGLAENIHDFRLGNNYTQTFWAADSGNPIDGNLYGTHPFYLETRYDNASSSSTSHGVYARNAHGQDWLLRADNITYRTIGGSFDMYFLSGDTPKQVIKQYQEIVGLPVMQMYWTFGFHQCRWGYQNWTVLQDVVDGYANAGIQLEVIWTDIDYMDQYRDFTNGAMNFPVPAGQEFLAKLHAAGQHYVPIVDSNIYAENPDNSSDVYEPFQRGSAMNAFIRNPDTEDFYYGDNWPGFSVWADYLVPQGQDFWTFELVDYHERIPYDGIWIDLSEPSSFCVGSCGDGRLEENPVHPPFILPGEPGNLELVFPEDFEITNASEAASASSALYTQTRVTTTASAAASSTSMAVFMRTKPTPGVRNLNFPPYVINNLFEGHSLLKNTVAPNATHNDEFNTTEYAVHNLFGHQIVNATYHGLLSVFPGRRPFVIGRSTFSGSGTVTGHWGGDNNSRWGSLYLSIAQAFTFSMAGIPMFGTDACGFSGNTDEELCNRWMQVNAFFPFYRNHNVKATIDQEAYRWASVAEATRTVMNIRYALLPYMYTLFYQANTMGETVLRALQ</sequence>
<dbReference type="Proteomes" id="UP001186974">
    <property type="component" value="Unassembled WGS sequence"/>
</dbReference>
<reference evidence="1" key="1">
    <citation type="submission" date="2024-09" db="EMBL/GenBank/DDBJ databases">
        <title>Black Yeasts Isolated from many extreme environments.</title>
        <authorList>
            <person name="Coleine C."/>
            <person name="Stajich J.E."/>
            <person name="Selbmann L."/>
        </authorList>
    </citation>
    <scope>NUCLEOTIDE SEQUENCE</scope>
    <source>
        <strain evidence="1">CCFEE 5737</strain>
    </source>
</reference>
<gene>
    <name evidence="1" type="ORF">LTS18_003544</name>
</gene>
<name>A0ACC3DBZ0_9PEZI</name>
<keyword evidence="2" id="KW-1185">Reference proteome</keyword>
<organism evidence="1 2">
    <name type="scientific">Coniosporium uncinatum</name>
    <dbReference type="NCBI Taxonomy" id="93489"/>
    <lineage>
        <taxon>Eukaryota</taxon>
        <taxon>Fungi</taxon>
        <taxon>Dikarya</taxon>
        <taxon>Ascomycota</taxon>
        <taxon>Pezizomycotina</taxon>
        <taxon>Dothideomycetes</taxon>
        <taxon>Dothideomycetes incertae sedis</taxon>
        <taxon>Coniosporium</taxon>
    </lineage>
</organism>
<evidence type="ECO:0000313" key="1">
    <source>
        <dbReference type="EMBL" id="KAK3064830.1"/>
    </source>
</evidence>
<protein>
    <submittedName>
        <fullName evidence="1">Uncharacterized protein</fullName>
    </submittedName>
</protein>